<name>A0A101M188_PICGL</name>
<dbReference type="EMBL" id="LKAM01000004">
    <property type="protein sequence ID" value="KUM49062.1"/>
    <property type="molecule type" value="Genomic_DNA"/>
</dbReference>
<keyword evidence="1" id="KW-0472">Membrane</keyword>
<organism evidence="2">
    <name type="scientific">Picea glauca</name>
    <name type="common">White spruce</name>
    <name type="synonym">Pinus glauca</name>
    <dbReference type="NCBI Taxonomy" id="3330"/>
    <lineage>
        <taxon>Eukaryota</taxon>
        <taxon>Viridiplantae</taxon>
        <taxon>Streptophyta</taxon>
        <taxon>Embryophyta</taxon>
        <taxon>Tracheophyta</taxon>
        <taxon>Spermatophyta</taxon>
        <taxon>Pinopsida</taxon>
        <taxon>Pinidae</taxon>
        <taxon>Conifers I</taxon>
        <taxon>Pinales</taxon>
        <taxon>Pinaceae</taxon>
        <taxon>Picea</taxon>
    </lineage>
</organism>
<sequence>MCDDTTRVRMHRLIALLLPKLVSALCLTLPLVELG</sequence>
<feature type="transmembrane region" description="Helical" evidence="1">
    <location>
        <begin position="12"/>
        <end position="32"/>
    </location>
</feature>
<keyword evidence="2" id="KW-0496">Mitochondrion</keyword>
<gene>
    <name evidence="2" type="ORF">ABT39_MTgene4399</name>
</gene>
<protein>
    <submittedName>
        <fullName evidence="2">Uncharacterized protein</fullName>
    </submittedName>
</protein>
<evidence type="ECO:0000313" key="2">
    <source>
        <dbReference type="EMBL" id="KUM49062.1"/>
    </source>
</evidence>
<geneLocation type="mitochondrion" evidence="2"/>
<dbReference type="AlphaFoldDB" id="A0A101M188"/>
<keyword evidence="1" id="KW-0812">Transmembrane</keyword>
<accession>A0A101M188</accession>
<evidence type="ECO:0000256" key="1">
    <source>
        <dbReference type="SAM" id="Phobius"/>
    </source>
</evidence>
<keyword evidence="1" id="KW-1133">Transmembrane helix</keyword>
<proteinExistence type="predicted"/>
<reference evidence="2" key="1">
    <citation type="journal article" date="2015" name="Genome Biol. Evol.">
        <title>Organellar Genomes of White Spruce (Picea glauca): Assembly and Annotation.</title>
        <authorList>
            <person name="Jackman S.D."/>
            <person name="Warren R.L."/>
            <person name="Gibb E.A."/>
            <person name="Vandervalk B.P."/>
            <person name="Mohamadi H."/>
            <person name="Chu J."/>
            <person name="Raymond A."/>
            <person name="Pleasance S."/>
            <person name="Coope R."/>
            <person name="Wildung M.R."/>
            <person name="Ritland C.E."/>
            <person name="Bousquet J."/>
            <person name="Jones S.J."/>
            <person name="Bohlmann J."/>
            <person name="Birol I."/>
        </authorList>
    </citation>
    <scope>NUCLEOTIDE SEQUENCE [LARGE SCALE GENOMIC DNA]</scope>
    <source>
        <tissue evidence="2">Flushing bud</tissue>
    </source>
</reference>
<comment type="caution">
    <text evidence="2">The sequence shown here is derived from an EMBL/GenBank/DDBJ whole genome shotgun (WGS) entry which is preliminary data.</text>
</comment>